<protein>
    <recommendedName>
        <fullName evidence="1">Gfo/Idh/MocA-like oxidoreductase C-terminal domain-containing protein</fullName>
    </recommendedName>
</protein>
<organism evidence="2">
    <name type="scientific">marine sediment metagenome</name>
    <dbReference type="NCBI Taxonomy" id="412755"/>
    <lineage>
        <taxon>unclassified sequences</taxon>
        <taxon>metagenomes</taxon>
        <taxon>ecological metagenomes</taxon>
    </lineage>
</organism>
<feature type="domain" description="Gfo/Idh/MocA-like oxidoreductase C-terminal" evidence="1">
    <location>
        <begin position="4"/>
        <end position="104"/>
    </location>
</feature>
<proteinExistence type="predicted"/>
<feature type="non-terminal residue" evidence="2">
    <location>
        <position position="1"/>
    </location>
</feature>
<comment type="caution">
    <text evidence="2">The sequence shown here is derived from an EMBL/GenBank/DDBJ whole genome shotgun (WGS) entry which is preliminary data.</text>
</comment>
<evidence type="ECO:0000259" key="1">
    <source>
        <dbReference type="Pfam" id="PF02894"/>
    </source>
</evidence>
<accession>X1JZ70</accession>
<dbReference type="InterPro" id="IPR004104">
    <property type="entry name" value="Gfo/Idh/MocA-like_OxRdtase_C"/>
</dbReference>
<sequence>HSHEDHAIITLNFDNGSSGVIETNWLTPHKVRNLTVIGSKGIAEVDYIQSSLRIFDKEWVRDAKIEKGEPLKLELLHFIDCVQHDKEPLVSGQEGKHALQVALAA</sequence>
<evidence type="ECO:0000313" key="2">
    <source>
        <dbReference type="EMBL" id="GAH99462.1"/>
    </source>
</evidence>
<dbReference type="Pfam" id="PF02894">
    <property type="entry name" value="GFO_IDH_MocA_C"/>
    <property type="match status" value="1"/>
</dbReference>
<dbReference type="InterPro" id="IPR051450">
    <property type="entry name" value="Gfo/Idh/MocA_Oxidoreductases"/>
</dbReference>
<name>X1JZ70_9ZZZZ</name>
<dbReference type="Gene3D" id="3.30.360.10">
    <property type="entry name" value="Dihydrodipicolinate Reductase, domain 2"/>
    <property type="match status" value="1"/>
</dbReference>
<gene>
    <name evidence="2" type="ORF">S03H2_71104</name>
</gene>
<reference evidence="2" key="1">
    <citation type="journal article" date="2014" name="Front. Microbiol.">
        <title>High frequency of phylogenetically diverse reductive dehalogenase-homologous genes in deep subseafloor sedimentary metagenomes.</title>
        <authorList>
            <person name="Kawai M."/>
            <person name="Futagami T."/>
            <person name="Toyoda A."/>
            <person name="Takaki Y."/>
            <person name="Nishi S."/>
            <person name="Hori S."/>
            <person name="Arai W."/>
            <person name="Tsubouchi T."/>
            <person name="Morono Y."/>
            <person name="Uchiyama I."/>
            <person name="Ito T."/>
            <person name="Fujiyama A."/>
            <person name="Inagaki F."/>
            <person name="Takami H."/>
        </authorList>
    </citation>
    <scope>NUCLEOTIDE SEQUENCE</scope>
    <source>
        <strain evidence="2">Expedition CK06-06</strain>
    </source>
</reference>
<dbReference type="SUPFAM" id="SSF55347">
    <property type="entry name" value="Glyceraldehyde-3-phosphate dehydrogenase-like, C-terminal domain"/>
    <property type="match status" value="1"/>
</dbReference>
<dbReference type="PANTHER" id="PTHR43377:SF1">
    <property type="entry name" value="BILIVERDIN REDUCTASE A"/>
    <property type="match status" value="1"/>
</dbReference>
<dbReference type="EMBL" id="BARU01047457">
    <property type="protein sequence ID" value="GAH99462.1"/>
    <property type="molecule type" value="Genomic_DNA"/>
</dbReference>
<dbReference type="PANTHER" id="PTHR43377">
    <property type="entry name" value="BILIVERDIN REDUCTASE A"/>
    <property type="match status" value="1"/>
</dbReference>
<dbReference type="AlphaFoldDB" id="X1JZ70"/>
<feature type="non-terminal residue" evidence="2">
    <location>
        <position position="105"/>
    </location>
</feature>